<dbReference type="InterPro" id="IPR036728">
    <property type="entry name" value="PBP_GOBP_sf"/>
</dbReference>
<dbReference type="InterPro" id="IPR006170">
    <property type="entry name" value="PBP/GOBP"/>
</dbReference>
<dbReference type="PANTHER" id="PTHR21364">
    <property type="entry name" value="GENERAL ODORANT-BINDING PROTEIN 19A"/>
    <property type="match status" value="1"/>
</dbReference>
<protein>
    <submittedName>
        <fullName evidence="2">Uncharacterized protein</fullName>
    </submittedName>
</protein>
<feature type="signal peptide" evidence="1">
    <location>
        <begin position="1"/>
        <end position="17"/>
    </location>
</feature>
<reference evidence="2 3" key="1">
    <citation type="journal article" date="2018" name="Elife">
        <title>Firefly genomes illuminate parallel origins of bioluminescence in beetles.</title>
        <authorList>
            <person name="Fallon T.R."/>
            <person name="Lower S.E."/>
            <person name="Chang C.H."/>
            <person name="Bessho-Uehara M."/>
            <person name="Martin G.J."/>
            <person name="Bewick A.J."/>
            <person name="Behringer M."/>
            <person name="Debat H.J."/>
            <person name="Wong I."/>
            <person name="Day J.C."/>
            <person name="Suvorov A."/>
            <person name="Silva C.J."/>
            <person name="Stanger-Hall K.F."/>
            <person name="Hall D.W."/>
            <person name="Schmitz R.J."/>
            <person name="Nelson D.R."/>
            <person name="Lewis S.M."/>
            <person name="Shigenobu S."/>
            <person name="Bybee S.M."/>
            <person name="Larracuente A.M."/>
            <person name="Oba Y."/>
            <person name="Weng J.K."/>
        </authorList>
    </citation>
    <scope>NUCLEOTIDE SEQUENCE [LARGE SCALE GENOMIC DNA]</scope>
    <source>
        <strain evidence="2">1611_PpyrPB1</strain>
        <tissue evidence="2">Whole body</tissue>
    </source>
</reference>
<comment type="caution">
    <text evidence="2">The sequence shown here is derived from an EMBL/GenBank/DDBJ whole genome shotgun (WGS) entry which is preliminary data.</text>
</comment>
<dbReference type="SMART" id="SM00708">
    <property type="entry name" value="PhBP"/>
    <property type="match status" value="1"/>
</dbReference>
<sequence length="142" mass="16035">MFRGILYCFLAVHGCAGLNSGDLVPPGTKLFMDQIGVECTKKIGIPRDFVKSYEFSDQSRDAMCYMECLLQHIELIESDGQTMHFEKMKSMVPPEIADKVLPAVDKCKEEIEISTEACRTSYNFFNCIHDNVPRLFYMGGSA</sequence>
<keyword evidence="1" id="KW-0732">Signal</keyword>
<accession>A0A5N4A1G4</accession>
<dbReference type="Pfam" id="PF01395">
    <property type="entry name" value="PBP_GOBP"/>
    <property type="match status" value="1"/>
</dbReference>
<dbReference type="Proteomes" id="UP000327044">
    <property type="component" value="Unassembled WGS sequence"/>
</dbReference>
<evidence type="ECO:0000256" key="1">
    <source>
        <dbReference type="SAM" id="SignalP"/>
    </source>
</evidence>
<dbReference type="CDD" id="cd23992">
    <property type="entry name" value="PBP_GOBP"/>
    <property type="match status" value="1"/>
</dbReference>
<evidence type="ECO:0000313" key="2">
    <source>
        <dbReference type="EMBL" id="KAB0791170.1"/>
    </source>
</evidence>
<dbReference type="OrthoDB" id="7881430at2759"/>
<feature type="chain" id="PRO_5024349073" evidence="1">
    <location>
        <begin position="18"/>
        <end position="142"/>
    </location>
</feature>
<name>A0A5N4A1G4_PHOPY</name>
<dbReference type="EMBL" id="VVIM01000011">
    <property type="protein sequence ID" value="KAB0791170.1"/>
    <property type="molecule type" value="Genomic_DNA"/>
</dbReference>
<dbReference type="Gene3D" id="1.10.238.20">
    <property type="entry name" value="Pheromone/general odorant binding protein domain"/>
    <property type="match status" value="1"/>
</dbReference>
<evidence type="ECO:0000313" key="3">
    <source>
        <dbReference type="Proteomes" id="UP000327044"/>
    </source>
</evidence>
<dbReference type="SUPFAM" id="SSF47565">
    <property type="entry name" value="Insect pheromone/odorant-binding proteins"/>
    <property type="match status" value="1"/>
</dbReference>
<dbReference type="InParanoid" id="A0A5N4A1G4"/>
<organism evidence="2 3">
    <name type="scientific">Photinus pyralis</name>
    <name type="common">Common eastern firefly</name>
    <name type="synonym">Lampyris pyralis</name>
    <dbReference type="NCBI Taxonomy" id="7054"/>
    <lineage>
        <taxon>Eukaryota</taxon>
        <taxon>Metazoa</taxon>
        <taxon>Ecdysozoa</taxon>
        <taxon>Arthropoda</taxon>
        <taxon>Hexapoda</taxon>
        <taxon>Insecta</taxon>
        <taxon>Pterygota</taxon>
        <taxon>Neoptera</taxon>
        <taxon>Endopterygota</taxon>
        <taxon>Coleoptera</taxon>
        <taxon>Polyphaga</taxon>
        <taxon>Elateriformia</taxon>
        <taxon>Elateroidea</taxon>
        <taxon>Lampyridae</taxon>
        <taxon>Lampyrinae</taxon>
        <taxon>Photinus</taxon>
    </lineage>
</organism>
<dbReference type="FunCoup" id="A0A5N4A1G4">
    <property type="interactions" value="4"/>
</dbReference>
<dbReference type="GO" id="GO:0005549">
    <property type="term" value="F:odorant binding"/>
    <property type="evidence" value="ECO:0007669"/>
    <property type="project" value="InterPro"/>
</dbReference>
<dbReference type="AlphaFoldDB" id="A0A5N4A1G4"/>
<dbReference type="PANTHER" id="PTHR21364:SF2">
    <property type="entry name" value="GENERAL ODORANT-BINDING PROTEIN 19A"/>
    <property type="match status" value="1"/>
</dbReference>
<gene>
    <name evidence="2" type="ORF">PPYR_02970</name>
</gene>
<proteinExistence type="predicted"/>
<keyword evidence="3" id="KW-1185">Reference proteome</keyword>